<dbReference type="Proteomes" id="UP000319383">
    <property type="component" value="Chromosome"/>
</dbReference>
<dbReference type="RefSeq" id="WP_197534559.1">
    <property type="nucleotide sequence ID" value="NZ_CP036276.1"/>
</dbReference>
<dbReference type="EMBL" id="CP036276">
    <property type="protein sequence ID" value="QDU47652.1"/>
    <property type="molecule type" value="Genomic_DNA"/>
</dbReference>
<dbReference type="PANTHER" id="PTHR18964">
    <property type="entry name" value="ROK (REPRESSOR, ORF, KINASE) FAMILY"/>
    <property type="match status" value="1"/>
</dbReference>
<gene>
    <name evidence="3" type="primary">glcK_3</name>
    <name evidence="3" type="ORF">Mal52_61870</name>
</gene>
<keyword evidence="3" id="KW-0418">Kinase</keyword>
<name>A0A517ZYT4_9PLAN</name>
<dbReference type="GO" id="GO:0004340">
    <property type="term" value="F:glucokinase activity"/>
    <property type="evidence" value="ECO:0007669"/>
    <property type="project" value="UniProtKB-EC"/>
</dbReference>
<proteinExistence type="inferred from homology"/>
<sequence length="376" mass="38821">MSAERVKGFETTCSKHSGATGGESNMTDKPAYALGVEIGGTKLQIGLGTLDSETIEQLWRADIDATQGAERIRTQIAQGVDELLKPRGLQHGDVAGMGIGFGGPVDADRGCTMTSHQVAGWDDFPIVDWAAKTLGIPGILQNDADTAALAEAHYGAGRGFDPVFYITVGSGIGGGLILGGQVYRGSGRGAAEIGHLRPGNVPRHLPYPGTTVEQIASGFGITQRARQAIADHTAAASFAAAHRTAAAPDMIAQAEPSAPASRLLELTGNDPEKITTKHIATAAAAGDPFCRGLLNDATDTLGWAIAQVVTLVNPARIVIGGGVSLMGDTLFFEPVGAAYRKHVFAPFADVAQIVPAALGEEVVIHGALALARDAFS</sequence>
<feature type="compositionally biased region" description="Polar residues" evidence="2">
    <location>
        <begin position="11"/>
        <end position="27"/>
    </location>
</feature>
<dbReference type="InterPro" id="IPR043129">
    <property type="entry name" value="ATPase_NBD"/>
</dbReference>
<dbReference type="Gene3D" id="3.30.420.40">
    <property type="match status" value="2"/>
</dbReference>
<keyword evidence="4" id="KW-1185">Reference proteome</keyword>
<protein>
    <submittedName>
        <fullName evidence="3">Glucokinase</fullName>
        <ecNumber evidence="3">2.7.1.2</ecNumber>
    </submittedName>
</protein>
<comment type="similarity">
    <text evidence="1">Belongs to the ROK (NagC/XylR) family.</text>
</comment>
<evidence type="ECO:0000313" key="3">
    <source>
        <dbReference type="EMBL" id="QDU47652.1"/>
    </source>
</evidence>
<feature type="region of interest" description="Disordered" evidence="2">
    <location>
        <begin position="1"/>
        <end position="27"/>
    </location>
</feature>
<dbReference type="Pfam" id="PF00480">
    <property type="entry name" value="ROK"/>
    <property type="match status" value="1"/>
</dbReference>
<evidence type="ECO:0000256" key="1">
    <source>
        <dbReference type="ARBA" id="ARBA00006479"/>
    </source>
</evidence>
<dbReference type="SUPFAM" id="SSF53067">
    <property type="entry name" value="Actin-like ATPase domain"/>
    <property type="match status" value="1"/>
</dbReference>
<organism evidence="3 4">
    <name type="scientific">Symmachiella dynata</name>
    <dbReference type="NCBI Taxonomy" id="2527995"/>
    <lineage>
        <taxon>Bacteria</taxon>
        <taxon>Pseudomonadati</taxon>
        <taxon>Planctomycetota</taxon>
        <taxon>Planctomycetia</taxon>
        <taxon>Planctomycetales</taxon>
        <taxon>Planctomycetaceae</taxon>
        <taxon>Symmachiella</taxon>
    </lineage>
</organism>
<accession>A0A517ZYT4</accession>
<dbReference type="EC" id="2.7.1.2" evidence="3"/>
<reference evidence="3 4" key="1">
    <citation type="submission" date="2019-02" db="EMBL/GenBank/DDBJ databases">
        <title>Deep-cultivation of Planctomycetes and their phenomic and genomic characterization uncovers novel biology.</title>
        <authorList>
            <person name="Wiegand S."/>
            <person name="Jogler M."/>
            <person name="Boedeker C."/>
            <person name="Pinto D."/>
            <person name="Vollmers J."/>
            <person name="Rivas-Marin E."/>
            <person name="Kohn T."/>
            <person name="Peeters S.H."/>
            <person name="Heuer A."/>
            <person name="Rast P."/>
            <person name="Oberbeckmann S."/>
            <person name="Bunk B."/>
            <person name="Jeske O."/>
            <person name="Meyerdierks A."/>
            <person name="Storesund J.E."/>
            <person name="Kallscheuer N."/>
            <person name="Luecker S."/>
            <person name="Lage O.M."/>
            <person name="Pohl T."/>
            <person name="Merkel B.J."/>
            <person name="Hornburger P."/>
            <person name="Mueller R.-W."/>
            <person name="Bruemmer F."/>
            <person name="Labrenz M."/>
            <person name="Spormann A.M."/>
            <person name="Op den Camp H."/>
            <person name="Overmann J."/>
            <person name="Amann R."/>
            <person name="Jetten M.S.M."/>
            <person name="Mascher T."/>
            <person name="Medema M.H."/>
            <person name="Devos D.P."/>
            <person name="Kaster A.-K."/>
            <person name="Ovreas L."/>
            <person name="Rohde M."/>
            <person name="Galperin M.Y."/>
            <person name="Jogler C."/>
        </authorList>
    </citation>
    <scope>NUCLEOTIDE SEQUENCE [LARGE SCALE GENOMIC DNA]</scope>
    <source>
        <strain evidence="3 4">Mal52</strain>
    </source>
</reference>
<evidence type="ECO:0000313" key="4">
    <source>
        <dbReference type="Proteomes" id="UP000319383"/>
    </source>
</evidence>
<keyword evidence="3" id="KW-0808">Transferase</keyword>
<dbReference type="InterPro" id="IPR049874">
    <property type="entry name" value="ROK_cs"/>
</dbReference>
<dbReference type="CDD" id="cd23763">
    <property type="entry name" value="ASKHA_ATPase_ROK"/>
    <property type="match status" value="1"/>
</dbReference>
<dbReference type="PANTHER" id="PTHR18964:SF149">
    <property type="entry name" value="BIFUNCTIONAL UDP-N-ACETYLGLUCOSAMINE 2-EPIMERASE_N-ACETYLMANNOSAMINE KINASE"/>
    <property type="match status" value="1"/>
</dbReference>
<dbReference type="KEGG" id="sdyn:Mal52_61870"/>
<dbReference type="InterPro" id="IPR000600">
    <property type="entry name" value="ROK"/>
</dbReference>
<dbReference type="PROSITE" id="PS01125">
    <property type="entry name" value="ROK"/>
    <property type="match status" value="1"/>
</dbReference>
<dbReference type="AlphaFoldDB" id="A0A517ZYT4"/>
<evidence type="ECO:0000256" key="2">
    <source>
        <dbReference type="SAM" id="MobiDB-lite"/>
    </source>
</evidence>